<accession>A0ABR6Y8U7</accession>
<organism evidence="3 4">
    <name type="scientific">Undibacterium flavidum</name>
    <dbReference type="NCBI Taxonomy" id="2762297"/>
    <lineage>
        <taxon>Bacteria</taxon>
        <taxon>Pseudomonadati</taxon>
        <taxon>Pseudomonadota</taxon>
        <taxon>Betaproteobacteria</taxon>
        <taxon>Burkholderiales</taxon>
        <taxon>Oxalobacteraceae</taxon>
        <taxon>Undibacterium</taxon>
    </lineage>
</organism>
<feature type="chain" id="PRO_5046578719" evidence="2">
    <location>
        <begin position="22"/>
        <end position="332"/>
    </location>
</feature>
<comment type="caution">
    <text evidence="3">The sequence shown here is derived from an EMBL/GenBank/DDBJ whole genome shotgun (WGS) entry which is preliminary data.</text>
</comment>
<reference evidence="3 4" key="1">
    <citation type="submission" date="2020-08" db="EMBL/GenBank/DDBJ databases">
        <title>Novel species isolated from subtropical streams in China.</title>
        <authorList>
            <person name="Lu H."/>
        </authorList>
    </citation>
    <scope>NUCLEOTIDE SEQUENCE [LARGE SCALE GENOMIC DNA]</scope>
    <source>
        <strain evidence="3 4">LX15W</strain>
    </source>
</reference>
<dbReference type="RefSeq" id="WP_186941053.1">
    <property type="nucleotide sequence ID" value="NZ_JACOGA010000004.1"/>
</dbReference>
<evidence type="ECO:0000256" key="2">
    <source>
        <dbReference type="SAM" id="SignalP"/>
    </source>
</evidence>
<feature type="signal peptide" evidence="2">
    <location>
        <begin position="1"/>
        <end position="21"/>
    </location>
</feature>
<evidence type="ECO:0000313" key="3">
    <source>
        <dbReference type="EMBL" id="MBC3873008.1"/>
    </source>
</evidence>
<sequence length="332" mass="36090">MKIIAPLFLAGLALLPVHVSAQSSGFSLKKIIKDSVKEGQQSASKPEQTAGTQSATSTGTSTTAGSIGSTPIGSTPVKEGVVQLDGMPIPGSPGLLLDSNSFVKFAGSIRKPEIGGISLGMNVNDALPLIKKLNPAYRVETLKIMVNNYRGVTAKAGPANTIPTDQFTVYFNEAGNIWLVNRHIELPKDQPLLLETFKKALFEKYDAPNTLISERNRANYPHFAWSYGMNGQQYASHNLDSKSGPCGSLPYTMHVPITDSVTIPNNFRNTCALALTVSAYMQSNTDLIQSYTMLMYSPALIRDVNTMNSLQAEYLKQKREAEEKARANKPQF</sequence>
<evidence type="ECO:0000256" key="1">
    <source>
        <dbReference type="SAM" id="MobiDB-lite"/>
    </source>
</evidence>
<feature type="region of interest" description="Disordered" evidence="1">
    <location>
        <begin position="39"/>
        <end position="75"/>
    </location>
</feature>
<feature type="compositionally biased region" description="Low complexity" evidence="1">
    <location>
        <begin position="48"/>
        <end position="75"/>
    </location>
</feature>
<protein>
    <submittedName>
        <fullName evidence="3">Uncharacterized protein</fullName>
    </submittedName>
</protein>
<name>A0ABR6Y8U7_9BURK</name>
<keyword evidence="4" id="KW-1185">Reference proteome</keyword>
<gene>
    <name evidence="3" type="ORF">H8K55_05375</name>
</gene>
<evidence type="ECO:0000313" key="4">
    <source>
        <dbReference type="Proteomes" id="UP000624279"/>
    </source>
</evidence>
<proteinExistence type="predicted"/>
<keyword evidence="2" id="KW-0732">Signal</keyword>
<dbReference type="Proteomes" id="UP000624279">
    <property type="component" value="Unassembled WGS sequence"/>
</dbReference>
<dbReference type="EMBL" id="JACOGA010000004">
    <property type="protein sequence ID" value="MBC3873008.1"/>
    <property type="molecule type" value="Genomic_DNA"/>
</dbReference>